<comment type="caution">
    <text evidence="4">The sequence shown here is derived from an EMBL/GenBank/DDBJ whole genome shotgun (WGS) entry which is preliminary data.</text>
</comment>
<keyword evidence="2" id="KW-0521">NADP</keyword>
<keyword evidence="5" id="KW-1185">Reference proteome</keyword>
<name>A0ABU8MHY4_9PSEU</name>
<comment type="similarity">
    <text evidence="1">Belongs to the short-chain dehydrogenases/reductases (SDR) family.</text>
</comment>
<evidence type="ECO:0000256" key="1">
    <source>
        <dbReference type="ARBA" id="ARBA00006484"/>
    </source>
</evidence>
<dbReference type="PROSITE" id="PS00061">
    <property type="entry name" value="ADH_SHORT"/>
    <property type="match status" value="1"/>
</dbReference>
<dbReference type="PRINTS" id="PR00081">
    <property type="entry name" value="GDHRDH"/>
</dbReference>
<sequence>MQLFDLTGTVAVVTGGTRGIGLMIGRGLLDAGAKVYISSRKAAAGDDAVGELAPHGDVVSIPADVSTEAECVRLAQEVGDRESAVHVLVNNAGATWGAPLEEFPAEAWDKVLDLNLKAPFFLTRAFLPLLEAAGTPGRTASVINVGSIDGLRVTPLPTYPYSASKAGVHQLTRVLAAELGPRNVRVNAIAPGPFESKMMAQTLAERGDEIAANSVLGRIGEPDDMAGAAVFLASRASAYVTGAVLPVDGGIWAAH</sequence>
<dbReference type="InterPro" id="IPR036291">
    <property type="entry name" value="NAD(P)-bd_dom_sf"/>
</dbReference>
<dbReference type="PRINTS" id="PR00080">
    <property type="entry name" value="SDRFAMILY"/>
</dbReference>
<accession>A0ABU8MHY4</accession>
<dbReference type="Gene3D" id="3.40.50.720">
    <property type="entry name" value="NAD(P)-binding Rossmann-like Domain"/>
    <property type="match status" value="1"/>
</dbReference>
<organism evidence="4 5">
    <name type="scientific">Actinomycetospora aurantiaca</name>
    <dbReference type="NCBI Taxonomy" id="3129233"/>
    <lineage>
        <taxon>Bacteria</taxon>
        <taxon>Bacillati</taxon>
        <taxon>Actinomycetota</taxon>
        <taxon>Actinomycetes</taxon>
        <taxon>Pseudonocardiales</taxon>
        <taxon>Pseudonocardiaceae</taxon>
        <taxon>Actinomycetospora</taxon>
    </lineage>
</organism>
<dbReference type="SUPFAM" id="SSF51735">
    <property type="entry name" value="NAD(P)-binding Rossmann-fold domains"/>
    <property type="match status" value="1"/>
</dbReference>
<evidence type="ECO:0000313" key="4">
    <source>
        <dbReference type="EMBL" id="MEJ2866899.1"/>
    </source>
</evidence>
<dbReference type="PANTHER" id="PTHR43618">
    <property type="entry name" value="7-ALPHA-HYDROXYSTEROID DEHYDROGENASE"/>
    <property type="match status" value="1"/>
</dbReference>
<dbReference type="Proteomes" id="UP001385809">
    <property type="component" value="Unassembled WGS sequence"/>
</dbReference>
<dbReference type="PANTHER" id="PTHR43618:SF12">
    <property type="entry name" value="OXIDOREDUCTASE, SHORT-CHAIN DEHYDROGENASE_REDUCTASE FAMILY (AFU_ORTHOLOGUE AFUA_1G14540)"/>
    <property type="match status" value="1"/>
</dbReference>
<dbReference type="InterPro" id="IPR020904">
    <property type="entry name" value="Sc_DH/Rdtase_CS"/>
</dbReference>
<keyword evidence="3" id="KW-0560">Oxidoreductase</keyword>
<dbReference type="EMBL" id="JBBEGN010000001">
    <property type="protein sequence ID" value="MEJ2866899.1"/>
    <property type="molecule type" value="Genomic_DNA"/>
</dbReference>
<proteinExistence type="inferred from homology"/>
<dbReference type="InterPro" id="IPR052178">
    <property type="entry name" value="Sec_Metab_Biosynth_SDR"/>
</dbReference>
<reference evidence="4 5" key="1">
    <citation type="submission" date="2024-03" db="EMBL/GenBank/DDBJ databases">
        <title>Actinomycetospora sp. OC33-EN08, a novel actinomycete isolated from wild orchid (Aerides multiflora).</title>
        <authorList>
            <person name="Suriyachadkun C."/>
        </authorList>
    </citation>
    <scope>NUCLEOTIDE SEQUENCE [LARGE SCALE GENOMIC DNA]</scope>
    <source>
        <strain evidence="4 5">OC33-EN08</strain>
    </source>
</reference>
<dbReference type="Pfam" id="PF13561">
    <property type="entry name" value="adh_short_C2"/>
    <property type="match status" value="1"/>
</dbReference>
<evidence type="ECO:0000313" key="5">
    <source>
        <dbReference type="Proteomes" id="UP001385809"/>
    </source>
</evidence>
<evidence type="ECO:0000256" key="2">
    <source>
        <dbReference type="ARBA" id="ARBA00022857"/>
    </source>
</evidence>
<evidence type="ECO:0000256" key="3">
    <source>
        <dbReference type="ARBA" id="ARBA00023002"/>
    </source>
</evidence>
<gene>
    <name evidence="4" type="ORF">WCD74_03925</name>
</gene>
<protein>
    <submittedName>
        <fullName evidence="4">SDR family oxidoreductase</fullName>
    </submittedName>
</protein>
<dbReference type="RefSeq" id="WP_337693509.1">
    <property type="nucleotide sequence ID" value="NZ_JBBEGN010000001.1"/>
</dbReference>
<dbReference type="InterPro" id="IPR002347">
    <property type="entry name" value="SDR_fam"/>
</dbReference>